<dbReference type="PANTHER" id="PTHR33744">
    <property type="entry name" value="CARBOHYDRATE DIACID REGULATOR"/>
    <property type="match status" value="1"/>
</dbReference>
<gene>
    <name evidence="4" type="ORF">SAMN05216266_13212</name>
</gene>
<dbReference type="AlphaFoldDB" id="A0A1I1CR52"/>
<dbReference type="EMBL" id="FOKG01000032">
    <property type="protein sequence ID" value="SFB62913.1"/>
    <property type="molecule type" value="Genomic_DNA"/>
</dbReference>
<evidence type="ECO:0000259" key="2">
    <source>
        <dbReference type="Pfam" id="PF13556"/>
    </source>
</evidence>
<dbReference type="InterPro" id="IPR025736">
    <property type="entry name" value="PucR_C-HTH_dom"/>
</dbReference>
<dbReference type="Gene3D" id="1.10.10.2840">
    <property type="entry name" value="PucR C-terminal helix-turn-helix domain"/>
    <property type="match status" value="1"/>
</dbReference>
<feature type="domain" description="PucR C-terminal helix-turn-helix" evidence="2">
    <location>
        <begin position="382"/>
        <end position="440"/>
    </location>
</feature>
<dbReference type="PANTHER" id="PTHR33744:SF1">
    <property type="entry name" value="DNA-BINDING TRANSCRIPTIONAL ACTIVATOR ADER"/>
    <property type="match status" value="1"/>
</dbReference>
<feature type="domain" description="PucR-like N-terminal" evidence="3">
    <location>
        <begin position="61"/>
        <end position="226"/>
    </location>
</feature>
<keyword evidence="5" id="KW-1185">Reference proteome</keyword>
<evidence type="ECO:0000259" key="3">
    <source>
        <dbReference type="Pfam" id="PF25906"/>
    </source>
</evidence>
<dbReference type="InterPro" id="IPR058663">
    <property type="entry name" value="PucR-like_N"/>
</dbReference>
<feature type="compositionally biased region" description="Polar residues" evidence="1">
    <location>
        <begin position="19"/>
        <end position="29"/>
    </location>
</feature>
<protein>
    <submittedName>
        <fullName evidence="4">PucR C-terminal helix-turn-helix domain-containing protein</fullName>
    </submittedName>
</protein>
<sequence length="455" mass="50450">MTMNLSGQGVRNEEARNGLASNSMGTTVSHAGDKRPRSVTPRPRSGEGAIASGIGRADRLWSSLPRDLAVRFRPHADRMARDILREIQRVVPEYAQPLDGPFGEIITRGVGQSILHCIDNIGNPAAPKENWMQVFRHLGKIEFSEGRSLDCLQTAYRVGGRVAWRHVAEFGQRHGVSTDTLCVGAEAIFAYVDEISALSIQGYTAAQAKAAGTTARRRRRLLELILADPPASPQAIANLAATARWKLPEWVTMVALEPRDDRPDPAGPALGGDVLVDLESAQPCLLTPDDVNEPGELDVQLQGWRATIGPRVRLSDALVSLRWARRAMDLVRRDIIADAPVIRCTDHLATMWLLTDEFLVRELSTRCLAPFDSLTVKQRARLSETLLAWLQSRGSAPELANKLNVHPQTIRYRMHQLEELFGDRLHDPEARLEMEIALRAERLTGSRQRGQKAHS</sequence>
<dbReference type="InterPro" id="IPR042070">
    <property type="entry name" value="PucR_C-HTH_sf"/>
</dbReference>
<dbReference type="Pfam" id="PF13556">
    <property type="entry name" value="HTH_30"/>
    <property type="match status" value="1"/>
</dbReference>
<organism evidence="4 5">
    <name type="scientific">Amycolatopsis marina</name>
    <dbReference type="NCBI Taxonomy" id="490629"/>
    <lineage>
        <taxon>Bacteria</taxon>
        <taxon>Bacillati</taxon>
        <taxon>Actinomycetota</taxon>
        <taxon>Actinomycetes</taxon>
        <taxon>Pseudonocardiales</taxon>
        <taxon>Pseudonocardiaceae</taxon>
        <taxon>Amycolatopsis</taxon>
    </lineage>
</organism>
<evidence type="ECO:0000313" key="5">
    <source>
        <dbReference type="Proteomes" id="UP000243799"/>
    </source>
</evidence>
<feature type="region of interest" description="Disordered" evidence="1">
    <location>
        <begin position="1"/>
        <end position="51"/>
    </location>
</feature>
<dbReference type="InterPro" id="IPR051448">
    <property type="entry name" value="CdaR-like_regulators"/>
</dbReference>
<reference evidence="5" key="1">
    <citation type="submission" date="2016-10" db="EMBL/GenBank/DDBJ databases">
        <authorList>
            <person name="Varghese N."/>
            <person name="Submissions S."/>
        </authorList>
    </citation>
    <scope>NUCLEOTIDE SEQUENCE [LARGE SCALE GENOMIC DNA]</scope>
    <source>
        <strain evidence="5">CGMCC 4.3568</strain>
    </source>
</reference>
<dbReference type="STRING" id="490629.SAMN05216266_13212"/>
<name>A0A1I1CR52_9PSEU</name>
<evidence type="ECO:0000256" key="1">
    <source>
        <dbReference type="SAM" id="MobiDB-lite"/>
    </source>
</evidence>
<dbReference type="Pfam" id="PF25906">
    <property type="entry name" value="PucR-like_N"/>
    <property type="match status" value="1"/>
</dbReference>
<evidence type="ECO:0000313" key="4">
    <source>
        <dbReference type="EMBL" id="SFB62913.1"/>
    </source>
</evidence>
<dbReference type="Proteomes" id="UP000243799">
    <property type="component" value="Unassembled WGS sequence"/>
</dbReference>
<accession>A0A1I1CR52</accession>
<proteinExistence type="predicted"/>